<evidence type="ECO:0000313" key="17">
    <source>
        <dbReference type="Proteomes" id="UP001310022"/>
    </source>
</evidence>
<evidence type="ECO:0000256" key="3">
    <source>
        <dbReference type="ARBA" id="ARBA00006904"/>
    </source>
</evidence>
<dbReference type="Proteomes" id="UP001310022">
    <property type="component" value="Unassembled WGS sequence"/>
</dbReference>
<dbReference type="Gene3D" id="3.40.640.10">
    <property type="entry name" value="Type I PLP-dependent aspartate aminotransferase-like (Major domain)"/>
    <property type="match status" value="1"/>
</dbReference>
<reference evidence="16 17" key="1">
    <citation type="submission" date="2021-12" db="EMBL/GenBank/DDBJ databases">
        <title>Genome sequencing of bacteria with rrn-lacking chromosome and rrn-plasmid.</title>
        <authorList>
            <person name="Anda M."/>
            <person name="Iwasaki W."/>
        </authorList>
    </citation>
    <scope>NUCLEOTIDE SEQUENCE [LARGE SCALE GENOMIC DNA]</scope>
    <source>
        <strain evidence="16 17">NBRC 15940</strain>
    </source>
</reference>
<organism evidence="16 17">
    <name type="scientific">Persicobacter diffluens</name>
    <dbReference type="NCBI Taxonomy" id="981"/>
    <lineage>
        <taxon>Bacteria</taxon>
        <taxon>Pseudomonadati</taxon>
        <taxon>Bacteroidota</taxon>
        <taxon>Cytophagia</taxon>
        <taxon>Cytophagales</taxon>
        <taxon>Persicobacteraceae</taxon>
        <taxon>Persicobacter</taxon>
    </lineage>
</organism>
<comment type="similarity">
    <text evidence="3">Belongs to the class-V pyridoxal-phosphate-dependent aminotransferase family. SerC subfamily.</text>
</comment>
<comment type="pathway">
    <text evidence="2">Amino-acid biosynthesis; L-serine biosynthesis; L-serine from 3-phospho-D-glycerate: step 2/3.</text>
</comment>
<keyword evidence="17" id="KW-1185">Reference proteome</keyword>
<keyword evidence="11" id="KW-0718">Serine biosynthesis</keyword>
<protein>
    <recommendedName>
        <fullName evidence="4">phosphoserine transaminase</fullName>
        <ecNumber evidence="4">2.6.1.52</ecNumber>
    </recommendedName>
    <alternativeName>
        <fullName evidence="12">Phosphohydroxythreonine aminotransferase</fullName>
    </alternativeName>
</protein>
<sequence>MPQLFFVPGPSATYFTLEDHLKSALKEQVMAISHRSQAFKDLYQNTQKNLRSLLEIPAEYEIVFTTSATEVWDRMAENLVDETSLHFVHGSFSDKCAKAFQRLGKKAEIITAEAGKCAKFEGANIRQTPELIHFTLNETATGVKHPYADMQKAREQFPEALMALDVVSATPTTPIDFQQFDSVYFSVQKCFGLPSGLGVWIVSPKAIQKAEQLTADGKVYPSYHPLLELVEKSKVYQTIETPNTLNIYLLGKIAEDMLRKGVTQIRREALYKKTLLQKLFTDHPQLSPLVTEADLQSDTVAVANVEGGSAPLIEYLKSKQMVIGAGYGKAKASQIRIANFPTHSKEQIEYLVDLIMEWRI</sequence>
<evidence type="ECO:0000313" key="16">
    <source>
        <dbReference type="EMBL" id="GJM60788.1"/>
    </source>
</evidence>
<dbReference type="PIRSF" id="PIRSF000525">
    <property type="entry name" value="SerC"/>
    <property type="match status" value="1"/>
</dbReference>
<dbReference type="EMBL" id="BQKE01000001">
    <property type="protein sequence ID" value="GJM60788.1"/>
    <property type="molecule type" value="Genomic_DNA"/>
</dbReference>
<evidence type="ECO:0000256" key="12">
    <source>
        <dbReference type="ARBA" id="ARBA00031421"/>
    </source>
</evidence>
<dbReference type="InterPro" id="IPR022278">
    <property type="entry name" value="Pser_aminoTfrase"/>
</dbReference>
<dbReference type="GO" id="GO:0006564">
    <property type="term" value="P:L-serine biosynthetic process"/>
    <property type="evidence" value="ECO:0007669"/>
    <property type="project" value="UniProtKB-KW"/>
</dbReference>
<dbReference type="GO" id="GO:0008453">
    <property type="term" value="F:alanine-glyoxylate transaminase activity"/>
    <property type="evidence" value="ECO:0007669"/>
    <property type="project" value="TreeGrafter"/>
</dbReference>
<gene>
    <name evidence="16" type="primary">serC</name>
    <name evidence="16" type="ORF">PEDI_13400</name>
</gene>
<name>A0AAN4VW45_9BACT</name>
<accession>A0AAN4VW45</accession>
<evidence type="ECO:0000256" key="5">
    <source>
        <dbReference type="ARBA" id="ARBA00022490"/>
    </source>
</evidence>
<evidence type="ECO:0000256" key="4">
    <source>
        <dbReference type="ARBA" id="ARBA00013030"/>
    </source>
</evidence>
<keyword evidence="6 16" id="KW-0032">Aminotransferase</keyword>
<dbReference type="RefSeq" id="WP_338236468.1">
    <property type="nucleotide sequence ID" value="NZ_BQKE01000001.1"/>
</dbReference>
<evidence type="ECO:0000256" key="7">
    <source>
        <dbReference type="ARBA" id="ARBA00022605"/>
    </source>
</evidence>
<dbReference type="AlphaFoldDB" id="A0AAN4VW45"/>
<evidence type="ECO:0000256" key="2">
    <source>
        <dbReference type="ARBA" id="ARBA00005099"/>
    </source>
</evidence>
<comment type="cofactor">
    <cofactor evidence="1">
        <name>pyridoxal 5'-phosphate</name>
        <dbReference type="ChEBI" id="CHEBI:597326"/>
    </cofactor>
</comment>
<dbReference type="InterPro" id="IPR015421">
    <property type="entry name" value="PyrdxlP-dep_Trfase_major"/>
</dbReference>
<dbReference type="EC" id="2.6.1.52" evidence="4"/>
<evidence type="ECO:0000256" key="11">
    <source>
        <dbReference type="ARBA" id="ARBA00023299"/>
    </source>
</evidence>
<dbReference type="PANTHER" id="PTHR21152:SF40">
    <property type="entry name" value="ALANINE--GLYOXYLATE AMINOTRANSFERASE"/>
    <property type="match status" value="1"/>
</dbReference>
<dbReference type="PANTHER" id="PTHR21152">
    <property type="entry name" value="AMINOTRANSFERASE CLASS V"/>
    <property type="match status" value="1"/>
</dbReference>
<comment type="catalytic activity">
    <reaction evidence="14">
        <text>O-phospho-L-serine + 2-oxoglutarate = 3-phosphooxypyruvate + L-glutamate</text>
        <dbReference type="Rhea" id="RHEA:14329"/>
        <dbReference type="ChEBI" id="CHEBI:16810"/>
        <dbReference type="ChEBI" id="CHEBI:18110"/>
        <dbReference type="ChEBI" id="CHEBI:29985"/>
        <dbReference type="ChEBI" id="CHEBI:57524"/>
        <dbReference type="EC" id="2.6.1.52"/>
    </reaction>
</comment>
<keyword evidence="8" id="KW-0808">Transferase</keyword>
<dbReference type="InterPro" id="IPR015424">
    <property type="entry name" value="PyrdxlP-dep_Trfase"/>
</dbReference>
<dbReference type="GO" id="GO:0004648">
    <property type="term" value="F:O-phospho-L-serine:2-oxoglutarate aminotransferase activity"/>
    <property type="evidence" value="ECO:0007669"/>
    <property type="project" value="UniProtKB-EC"/>
</dbReference>
<evidence type="ECO:0000256" key="6">
    <source>
        <dbReference type="ARBA" id="ARBA00022576"/>
    </source>
</evidence>
<dbReference type="Pfam" id="PF00266">
    <property type="entry name" value="Aminotran_5"/>
    <property type="match status" value="1"/>
</dbReference>
<comment type="caution">
    <text evidence="16">The sequence shown here is derived from an EMBL/GenBank/DDBJ whole genome shotgun (WGS) entry which is preliminary data.</text>
</comment>
<keyword evidence="5" id="KW-0963">Cytoplasm</keyword>
<evidence type="ECO:0000256" key="10">
    <source>
        <dbReference type="ARBA" id="ARBA00023096"/>
    </source>
</evidence>
<feature type="domain" description="Aminotransferase class V" evidence="15">
    <location>
        <begin position="30"/>
        <end position="327"/>
    </location>
</feature>
<proteinExistence type="inferred from homology"/>
<dbReference type="GO" id="GO:0019265">
    <property type="term" value="P:glycine biosynthetic process, by transamination of glyoxylate"/>
    <property type="evidence" value="ECO:0007669"/>
    <property type="project" value="TreeGrafter"/>
</dbReference>
<evidence type="ECO:0000256" key="13">
    <source>
        <dbReference type="ARBA" id="ARBA00047630"/>
    </source>
</evidence>
<keyword evidence="9" id="KW-0663">Pyridoxal phosphate</keyword>
<dbReference type="SUPFAM" id="SSF53383">
    <property type="entry name" value="PLP-dependent transferases"/>
    <property type="match status" value="1"/>
</dbReference>
<evidence type="ECO:0000256" key="9">
    <source>
        <dbReference type="ARBA" id="ARBA00022898"/>
    </source>
</evidence>
<keyword evidence="7" id="KW-0028">Amino-acid biosynthesis</keyword>
<evidence type="ECO:0000256" key="14">
    <source>
        <dbReference type="ARBA" id="ARBA00049007"/>
    </source>
</evidence>
<evidence type="ECO:0000256" key="8">
    <source>
        <dbReference type="ARBA" id="ARBA00022679"/>
    </source>
</evidence>
<evidence type="ECO:0000259" key="15">
    <source>
        <dbReference type="Pfam" id="PF00266"/>
    </source>
</evidence>
<dbReference type="InterPro" id="IPR015422">
    <property type="entry name" value="PyrdxlP-dep_Trfase_small"/>
</dbReference>
<dbReference type="InterPro" id="IPR000192">
    <property type="entry name" value="Aminotrans_V_dom"/>
</dbReference>
<keyword evidence="10" id="KW-0664">Pyridoxine biosynthesis</keyword>
<evidence type="ECO:0000256" key="1">
    <source>
        <dbReference type="ARBA" id="ARBA00001933"/>
    </source>
</evidence>
<dbReference type="GO" id="GO:0008615">
    <property type="term" value="P:pyridoxine biosynthetic process"/>
    <property type="evidence" value="ECO:0007669"/>
    <property type="project" value="UniProtKB-KW"/>
</dbReference>
<comment type="catalytic activity">
    <reaction evidence="13">
        <text>4-(phosphooxy)-L-threonine + 2-oxoglutarate = (R)-3-hydroxy-2-oxo-4-phosphooxybutanoate + L-glutamate</text>
        <dbReference type="Rhea" id="RHEA:16573"/>
        <dbReference type="ChEBI" id="CHEBI:16810"/>
        <dbReference type="ChEBI" id="CHEBI:29985"/>
        <dbReference type="ChEBI" id="CHEBI:58452"/>
        <dbReference type="ChEBI" id="CHEBI:58538"/>
        <dbReference type="EC" id="2.6.1.52"/>
    </reaction>
</comment>
<dbReference type="Gene3D" id="3.90.1150.10">
    <property type="entry name" value="Aspartate Aminotransferase, domain 1"/>
    <property type="match status" value="1"/>
</dbReference>
<dbReference type="GO" id="GO:0004760">
    <property type="term" value="F:L-serine-pyruvate transaminase activity"/>
    <property type="evidence" value="ECO:0007669"/>
    <property type="project" value="TreeGrafter"/>
</dbReference>